<name>A0A8J7MVG4_9RHOB</name>
<evidence type="ECO:0000313" key="1">
    <source>
        <dbReference type="EMBL" id="MBL4928514.1"/>
    </source>
</evidence>
<organism evidence="1 2">
    <name type="scientific">Fuscibacter oryzae</name>
    <dbReference type="NCBI Taxonomy" id="2803939"/>
    <lineage>
        <taxon>Bacteria</taxon>
        <taxon>Pseudomonadati</taxon>
        <taxon>Pseudomonadota</taxon>
        <taxon>Alphaproteobacteria</taxon>
        <taxon>Rhodobacterales</taxon>
        <taxon>Paracoccaceae</taxon>
        <taxon>Fuscibacter</taxon>
    </lineage>
</organism>
<proteinExistence type="predicted"/>
<dbReference type="RefSeq" id="WP_202660405.1">
    <property type="nucleotide sequence ID" value="NZ_JAESVP010000004.1"/>
</dbReference>
<evidence type="ECO:0000313" key="2">
    <source>
        <dbReference type="Proteomes" id="UP000619033"/>
    </source>
</evidence>
<sequence length="48" mass="4950">MSHARGPGGITITGLIIARRRPGAASGVIFLTLEDETGTASVVICRNI</sequence>
<accession>A0A8J7MVG4</accession>
<dbReference type="Proteomes" id="UP000619033">
    <property type="component" value="Unassembled WGS sequence"/>
</dbReference>
<dbReference type="EMBL" id="JAESVP010000004">
    <property type="protein sequence ID" value="MBL4928514.1"/>
    <property type="molecule type" value="Genomic_DNA"/>
</dbReference>
<reference evidence="1" key="1">
    <citation type="submission" date="2021-01" db="EMBL/GenBank/DDBJ databases">
        <title>Genome seq and assembly of Tabrizicola sp. KVB23.</title>
        <authorList>
            <person name="Chhetri G."/>
        </authorList>
    </citation>
    <scope>NUCLEOTIDE SEQUENCE</scope>
    <source>
        <strain evidence="1">KVB23</strain>
    </source>
</reference>
<evidence type="ECO:0008006" key="3">
    <source>
        <dbReference type="Google" id="ProtNLM"/>
    </source>
</evidence>
<keyword evidence="2" id="KW-1185">Reference proteome</keyword>
<comment type="caution">
    <text evidence="1">The sequence shown here is derived from an EMBL/GenBank/DDBJ whole genome shotgun (WGS) entry which is preliminary data.</text>
</comment>
<protein>
    <recommendedName>
        <fullName evidence="3">OB domain-containing protein</fullName>
    </recommendedName>
</protein>
<dbReference type="AlphaFoldDB" id="A0A8J7MVG4"/>
<gene>
    <name evidence="1" type="ORF">JI744_10400</name>
</gene>